<evidence type="ECO:0000256" key="3">
    <source>
        <dbReference type="ARBA" id="ARBA00022816"/>
    </source>
</evidence>
<dbReference type="GO" id="GO:0000055">
    <property type="term" value="P:ribosomal large subunit export from nucleus"/>
    <property type="evidence" value="ECO:0007669"/>
    <property type="project" value="EnsemblFungi"/>
</dbReference>
<reference evidence="9" key="1">
    <citation type="journal article" date="2012" name="G3 (Bethesda)">
        <title>Pichia sorbitophila, an interspecies yeast hybrid reveals early steps of genome resolution following polyploidization.</title>
        <authorList>
            <person name="Leh Louis V."/>
            <person name="Despons L."/>
            <person name="Friedrich A."/>
            <person name="Martin T."/>
            <person name="Durrens P."/>
            <person name="Casaregola S."/>
            <person name="Neuveglise C."/>
            <person name="Fairhead C."/>
            <person name="Marck C."/>
            <person name="Cruz J.A."/>
            <person name="Straub M.L."/>
            <person name="Kugler V."/>
            <person name="Sacerdot C."/>
            <person name="Uzunov Z."/>
            <person name="Thierry A."/>
            <person name="Weiss S."/>
            <person name="Bleykasten C."/>
            <person name="De Montigny J."/>
            <person name="Jacques N."/>
            <person name="Jung P."/>
            <person name="Lemaire M."/>
            <person name="Mallet S."/>
            <person name="Morel G."/>
            <person name="Richard G.F."/>
            <person name="Sarkar A."/>
            <person name="Savel G."/>
            <person name="Schacherer J."/>
            <person name="Seret M.L."/>
            <person name="Talla E."/>
            <person name="Samson G."/>
            <person name="Jubin C."/>
            <person name="Poulain J."/>
            <person name="Vacherie B."/>
            <person name="Barbe V."/>
            <person name="Pelletier E."/>
            <person name="Sherman D.J."/>
            <person name="Westhof E."/>
            <person name="Weissenbach J."/>
            <person name="Baret P.V."/>
            <person name="Wincker P."/>
            <person name="Gaillardin C."/>
            <person name="Dujon B."/>
            <person name="Souciet J.L."/>
        </authorList>
    </citation>
    <scope>NUCLEOTIDE SEQUENCE [LARGE SCALE GENOMIC DNA]</scope>
    <source>
        <strain evidence="9">CBS 270.75 / DBVPG 7215 / KCTC 17166 / NRRL Y-17582</strain>
    </source>
</reference>
<dbReference type="GO" id="GO:0044613">
    <property type="term" value="C:nuclear pore central transport channel"/>
    <property type="evidence" value="ECO:0007669"/>
    <property type="project" value="EnsemblFungi"/>
</dbReference>
<keyword evidence="6" id="KW-0906">Nuclear pore complex</keyword>
<dbReference type="GO" id="GO:1990000">
    <property type="term" value="P:amyloid fibril formation"/>
    <property type="evidence" value="ECO:0007669"/>
    <property type="project" value="EnsemblFungi"/>
</dbReference>
<dbReference type="GO" id="GO:0016973">
    <property type="term" value="P:poly(A)+ mRNA export from nucleus"/>
    <property type="evidence" value="ECO:0007669"/>
    <property type="project" value="EnsemblFungi"/>
</dbReference>
<keyword evidence="4" id="KW-0653">Protein transport</keyword>
<keyword evidence="5" id="KW-0811">Translocation</keyword>
<evidence type="ECO:0000256" key="1">
    <source>
        <dbReference type="ARBA" id="ARBA00004567"/>
    </source>
</evidence>
<dbReference type="PANTHER" id="PTHR13437:SF2">
    <property type="entry name" value="NUCLEOPORIN P58_P45"/>
    <property type="match status" value="1"/>
</dbReference>
<dbReference type="KEGG" id="erc:Ecym_8382"/>
<dbReference type="InterPro" id="IPR024882">
    <property type="entry name" value="NUP58/p45/49"/>
</dbReference>
<dbReference type="OMA" id="SHHLKAD"/>
<dbReference type="GO" id="GO:0042802">
    <property type="term" value="F:identical protein binding"/>
    <property type="evidence" value="ECO:0007669"/>
    <property type="project" value="EnsemblFungi"/>
</dbReference>
<evidence type="ECO:0000256" key="4">
    <source>
        <dbReference type="ARBA" id="ARBA00022927"/>
    </source>
</evidence>
<dbReference type="InParanoid" id="G8JXS8"/>
<dbReference type="STRING" id="931890.G8JXS8"/>
<dbReference type="GO" id="GO:0008139">
    <property type="term" value="F:nuclear localization sequence binding"/>
    <property type="evidence" value="ECO:0007669"/>
    <property type="project" value="InterPro"/>
</dbReference>
<dbReference type="GO" id="GO:0140693">
    <property type="term" value="F:molecular condensate scaffold activity"/>
    <property type="evidence" value="ECO:0007669"/>
    <property type="project" value="EnsemblFungi"/>
</dbReference>
<organism evidence="8 9">
    <name type="scientific">Eremothecium cymbalariae (strain CBS 270.75 / DBVPG 7215 / KCTC 17166 / NRRL Y-17582)</name>
    <name type="common">Yeast</name>
    <dbReference type="NCBI Taxonomy" id="931890"/>
    <lineage>
        <taxon>Eukaryota</taxon>
        <taxon>Fungi</taxon>
        <taxon>Dikarya</taxon>
        <taxon>Ascomycota</taxon>
        <taxon>Saccharomycotina</taxon>
        <taxon>Saccharomycetes</taxon>
        <taxon>Saccharomycetales</taxon>
        <taxon>Saccharomycetaceae</taxon>
        <taxon>Eremothecium</taxon>
    </lineage>
</organism>
<dbReference type="GO" id="GO:0017056">
    <property type="term" value="F:structural constituent of nuclear pore"/>
    <property type="evidence" value="ECO:0007669"/>
    <property type="project" value="EnsemblFungi"/>
</dbReference>
<keyword evidence="7" id="KW-0539">Nucleus</keyword>
<evidence type="ECO:0000256" key="6">
    <source>
        <dbReference type="ARBA" id="ARBA00023132"/>
    </source>
</evidence>
<evidence type="ECO:0000313" key="9">
    <source>
        <dbReference type="Proteomes" id="UP000006790"/>
    </source>
</evidence>
<evidence type="ECO:0000256" key="7">
    <source>
        <dbReference type="ARBA" id="ARBA00023242"/>
    </source>
</evidence>
<dbReference type="GO" id="GO:0006409">
    <property type="term" value="P:tRNA export from nucleus"/>
    <property type="evidence" value="ECO:0007669"/>
    <property type="project" value="EnsemblFungi"/>
</dbReference>
<evidence type="ECO:0008006" key="10">
    <source>
        <dbReference type="Google" id="ProtNLM"/>
    </source>
</evidence>
<dbReference type="Proteomes" id="UP000006790">
    <property type="component" value="Chromosome 8"/>
</dbReference>
<dbReference type="PANTHER" id="PTHR13437">
    <property type="entry name" value="NUCLEOPORIN P58/P45 NUCLEOPORIN-LIKE PROTEIN 1"/>
    <property type="match status" value="1"/>
</dbReference>
<name>G8JXS8_ERECY</name>
<keyword evidence="9" id="KW-1185">Reference proteome</keyword>
<sequence length="444" mass="46110">MFNFGNRPASTGTAAAGGGLFGQGQAGGNTGGLFGQSNAGGNGSTGGLFGQNNTNASGTGGFFGQGNAMGGGNTVGGGMGLFGQGNMNAASGMKLGTQIGGGGVAANNANSGGRLFGNMNNSGSSAGGLFGSKVGGTTGGTGLFGSSNATGGFLDAKPSGNNASQGLFGGGSGLSNNNNNNNNAGSLGVSGTGLFSNSSNTGTMGGLFESQNNVLGLQQQQQNQDATSSLNLISQLPITSMTRIVDLPPHIRQEIEKLDQYFQRQVSISHHLKAEEAEHLELIQSVPRDVQFLLKTYSLTTQSLQQDLKRIESIKSLTDDNIRDSESFSLILNQLLTPGTKVSSAELNKFFQEKILLYKHKLDEYFRVLSDIKSAVNGLDSDMFGSSENSSSEFNDLVKTGINSIVATVIEEFELFMDMAERVAQLHQRVKELSGFNKNTIISS</sequence>
<dbReference type="EMBL" id="CP002504">
    <property type="protein sequence ID" value="AET41652.1"/>
    <property type="molecule type" value="Genomic_DNA"/>
</dbReference>
<evidence type="ECO:0000313" key="8">
    <source>
        <dbReference type="EMBL" id="AET41652.1"/>
    </source>
</evidence>
<evidence type="ECO:0000256" key="2">
    <source>
        <dbReference type="ARBA" id="ARBA00022448"/>
    </source>
</evidence>
<dbReference type="GeneID" id="11472762"/>
<keyword evidence="2" id="KW-0813">Transport</keyword>
<dbReference type="RefSeq" id="XP_003648469.1">
    <property type="nucleotide sequence ID" value="XM_003648421.1"/>
</dbReference>
<keyword evidence="3" id="KW-0509">mRNA transport</keyword>
<protein>
    <recommendedName>
        <fullName evidence="10">Nucleoporin Nup54 alpha-helical domain-containing protein</fullName>
    </recommendedName>
</protein>
<dbReference type="AlphaFoldDB" id="G8JXS8"/>
<accession>G8JXS8</accession>
<dbReference type="OrthoDB" id="2538017at2759"/>
<dbReference type="GO" id="GO:0006606">
    <property type="term" value="P:protein import into nucleus"/>
    <property type="evidence" value="ECO:0007669"/>
    <property type="project" value="EnsemblFungi"/>
</dbReference>
<dbReference type="HOGENOM" id="CLU_039862_0_0_1"/>
<dbReference type="eggNOG" id="KOG0845">
    <property type="taxonomic scope" value="Eukaryota"/>
</dbReference>
<evidence type="ECO:0000256" key="5">
    <source>
        <dbReference type="ARBA" id="ARBA00023010"/>
    </source>
</evidence>
<comment type="subcellular location">
    <subcellularLocation>
        <location evidence="1">Nucleus</location>
        <location evidence="1">Nuclear pore complex</location>
    </subcellularLocation>
</comment>
<dbReference type="FunCoup" id="G8JXS8">
    <property type="interactions" value="149"/>
</dbReference>
<proteinExistence type="predicted"/>
<gene>
    <name evidence="8" type="ordered locus">Ecym_8382</name>
</gene>